<evidence type="ECO:0000313" key="9">
    <source>
        <dbReference type="EMBL" id="VAH02671.1"/>
    </source>
</evidence>
<proteinExistence type="predicted"/>
<dbReference type="InterPro" id="IPR044063">
    <property type="entry name" value="ZF_RING_GID"/>
</dbReference>
<organism evidence="9 10">
    <name type="scientific">Triticum turgidum subsp. durum</name>
    <name type="common">Durum wheat</name>
    <name type="synonym">Triticum durum</name>
    <dbReference type="NCBI Taxonomy" id="4567"/>
    <lineage>
        <taxon>Eukaryota</taxon>
        <taxon>Viridiplantae</taxon>
        <taxon>Streptophyta</taxon>
        <taxon>Embryophyta</taxon>
        <taxon>Tracheophyta</taxon>
        <taxon>Spermatophyta</taxon>
        <taxon>Magnoliopsida</taxon>
        <taxon>Liliopsida</taxon>
        <taxon>Poales</taxon>
        <taxon>Poaceae</taxon>
        <taxon>BOP clade</taxon>
        <taxon>Pooideae</taxon>
        <taxon>Triticodae</taxon>
        <taxon>Triticeae</taxon>
        <taxon>Triticinae</taxon>
        <taxon>Triticum</taxon>
    </lineage>
</organism>
<dbReference type="Gramene" id="TRITD1Av1G043290.1">
    <property type="protein sequence ID" value="TRITD1Av1G043290.1"/>
    <property type="gene ID" value="TRITD1Av1G043290"/>
</dbReference>
<accession>A0A9R0Q0C9</accession>
<reference evidence="9 10" key="1">
    <citation type="submission" date="2017-09" db="EMBL/GenBank/DDBJ databases">
        <authorList>
            <consortium name="International Durum Wheat Genome Sequencing Consortium (IDWGSC)"/>
            <person name="Milanesi L."/>
        </authorList>
    </citation>
    <scope>NUCLEOTIDE SEQUENCE [LARGE SCALE GENOMIC DNA]</scope>
    <source>
        <strain evidence="10">cv. Svevo</strain>
    </source>
</reference>
<dbReference type="PANTHER" id="PTHR12170">
    <property type="entry name" value="MACROPHAGE ERYTHROBLAST ATTACHER-RELATED"/>
    <property type="match status" value="1"/>
</dbReference>
<evidence type="ECO:0000256" key="5">
    <source>
        <dbReference type="ARBA" id="ARBA00022833"/>
    </source>
</evidence>
<feature type="zinc finger region" description="RING-Gid-type" evidence="6">
    <location>
        <begin position="224"/>
        <end position="297"/>
    </location>
</feature>
<dbReference type="InterPro" id="IPR045098">
    <property type="entry name" value="Fyv10_fam"/>
</dbReference>
<keyword evidence="5" id="KW-0862">Zinc</keyword>
<keyword evidence="10" id="KW-1185">Reference proteome</keyword>
<dbReference type="PROSITE" id="PS51867">
    <property type="entry name" value="ZF_RING_GID"/>
    <property type="match status" value="1"/>
</dbReference>
<dbReference type="PROSITE" id="PS50896">
    <property type="entry name" value="LISH"/>
    <property type="match status" value="1"/>
</dbReference>
<dbReference type="Pfam" id="PF10607">
    <property type="entry name" value="CTLH"/>
    <property type="match status" value="1"/>
</dbReference>
<evidence type="ECO:0000256" key="4">
    <source>
        <dbReference type="ARBA" id="ARBA00022771"/>
    </source>
</evidence>
<dbReference type="InterPro" id="IPR006595">
    <property type="entry name" value="CTLH_C"/>
</dbReference>
<protein>
    <recommendedName>
        <fullName evidence="11">Macrophage erythroblast attacher</fullName>
    </recommendedName>
</protein>
<evidence type="ECO:0000313" key="10">
    <source>
        <dbReference type="Proteomes" id="UP000324705"/>
    </source>
</evidence>
<keyword evidence="2" id="KW-0963">Cytoplasm</keyword>
<keyword evidence="4 6" id="KW-0863">Zinc-finger</keyword>
<dbReference type="PANTHER" id="PTHR12170:SF2">
    <property type="entry name" value="E3 UBIQUITIN-PROTEIN TRANSFERASE MAEA"/>
    <property type="match status" value="1"/>
</dbReference>
<dbReference type="GO" id="GO:0005634">
    <property type="term" value="C:nucleus"/>
    <property type="evidence" value="ECO:0007669"/>
    <property type="project" value="TreeGrafter"/>
</dbReference>
<dbReference type="AlphaFoldDB" id="A0A9R0Q0C9"/>
<evidence type="ECO:0008006" key="11">
    <source>
        <dbReference type="Google" id="ProtNLM"/>
    </source>
</evidence>
<dbReference type="Gene3D" id="3.30.40.10">
    <property type="entry name" value="Zinc/RING finger domain, C3HC4 (zinc finger)"/>
    <property type="match status" value="1"/>
</dbReference>
<evidence type="ECO:0000259" key="7">
    <source>
        <dbReference type="PROSITE" id="PS50897"/>
    </source>
</evidence>
<dbReference type="InterPro" id="IPR013083">
    <property type="entry name" value="Znf_RING/FYVE/PHD"/>
</dbReference>
<name>A0A9R0Q0C9_TRITD</name>
<dbReference type="GO" id="GO:0008270">
    <property type="term" value="F:zinc ion binding"/>
    <property type="evidence" value="ECO:0007669"/>
    <property type="project" value="UniProtKB-KW"/>
</dbReference>
<sequence>MEEGARAEELQVQRCRARLDRLAAASAGDDAEWEDIRLKRILVDYMLRMSYYDTATKLAETSGIQDLVDIDVFLDAKRVIDSLRNKEIAPALAWCAENKSRLKKSKSKLEFLLRLQEFVELVKAKNFLQAISYARKYLAPWGSTHMKELQRVTATLVFRSSTNCAQYKVSSIVYVLVFCCACIRNMIAAGLRCRCSSIIGKLGSWAISCLPSLTLQRFCFEGNCPKEDPLSLDGFRKLAEPLPFSKQHHSKLVCHITKELMDTENPPLVLPNGYVYSTKALDEMAKKNGGKIICPRTGEECNYTDLVKAYIS</sequence>
<dbReference type="CDD" id="cd16659">
    <property type="entry name" value="RING-Ubox_Emp"/>
    <property type="match status" value="1"/>
</dbReference>
<feature type="domain" description="CTLH" evidence="7">
    <location>
        <begin position="72"/>
        <end position="129"/>
    </location>
</feature>
<dbReference type="InterPro" id="IPR006594">
    <property type="entry name" value="LisH"/>
</dbReference>
<dbReference type="GO" id="GO:0061630">
    <property type="term" value="F:ubiquitin protein ligase activity"/>
    <property type="evidence" value="ECO:0007669"/>
    <property type="project" value="InterPro"/>
</dbReference>
<evidence type="ECO:0000256" key="1">
    <source>
        <dbReference type="ARBA" id="ARBA00004496"/>
    </source>
</evidence>
<dbReference type="SUPFAM" id="SSF57850">
    <property type="entry name" value="RING/U-box"/>
    <property type="match status" value="1"/>
</dbReference>
<evidence type="ECO:0000256" key="3">
    <source>
        <dbReference type="ARBA" id="ARBA00022723"/>
    </source>
</evidence>
<dbReference type="EMBL" id="LT934111">
    <property type="protein sequence ID" value="VAH02671.1"/>
    <property type="molecule type" value="Genomic_DNA"/>
</dbReference>
<dbReference type="GO" id="GO:0043161">
    <property type="term" value="P:proteasome-mediated ubiquitin-dependent protein catabolic process"/>
    <property type="evidence" value="ECO:0007669"/>
    <property type="project" value="InterPro"/>
</dbReference>
<evidence type="ECO:0000259" key="8">
    <source>
        <dbReference type="PROSITE" id="PS51867"/>
    </source>
</evidence>
<dbReference type="GO" id="GO:0034657">
    <property type="term" value="C:GID complex"/>
    <property type="evidence" value="ECO:0007669"/>
    <property type="project" value="TreeGrafter"/>
</dbReference>
<feature type="domain" description="RING-Gid-type" evidence="8">
    <location>
        <begin position="224"/>
        <end position="297"/>
    </location>
</feature>
<dbReference type="PROSITE" id="PS50897">
    <property type="entry name" value="CTLH"/>
    <property type="match status" value="1"/>
</dbReference>
<evidence type="ECO:0000256" key="2">
    <source>
        <dbReference type="ARBA" id="ARBA00022490"/>
    </source>
</evidence>
<dbReference type="InterPro" id="IPR024964">
    <property type="entry name" value="CTLH/CRA"/>
</dbReference>
<comment type="subcellular location">
    <subcellularLocation>
        <location evidence="1">Cytoplasm</location>
    </subcellularLocation>
</comment>
<gene>
    <name evidence="9" type="ORF">TRITD_1Av1G043290</name>
</gene>
<keyword evidence="3" id="KW-0479">Metal-binding</keyword>
<dbReference type="Proteomes" id="UP000324705">
    <property type="component" value="Chromosome 1A"/>
</dbReference>
<dbReference type="SMART" id="SM00668">
    <property type="entry name" value="CTLH"/>
    <property type="match status" value="1"/>
</dbReference>
<dbReference type="GO" id="GO:0005737">
    <property type="term" value="C:cytoplasm"/>
    <property type="evidence" value="ECO:0007669"/>
    <property type="project" value="UniProtKB-SubCell"/>
</dbReference>
<evidence type="ECO:0000256" key="6">
    <source>
        <dbReference type="PROSITE-ProRule" id="PRU01215"/>
    </source>
</evidence>